<keyword evidence="3" id="KW-0378">Hydrolase</keyword>
<comment type="similarity">
    <text evidence="1">Belongs to the metallo-beta-lactamase superfamily.</text>
</comment>
<dbReference type="PANTHER" id="PTHR42978:SF3">
    <property type="entry name" value="BLR3078 PROTEIN"/>
    <property type="match status" value="1"/>
</dbReference>
<dbReference type="Pfam" id="PF00753">
    <property type="entry name" value="Lactamase_B"/>
    <property type="match status" value="1"/>
</dbReference>
<comment type="caution">
    <text evidence="7">The sequence shown here is derived from an EMBL/GenBank/DDBJ whole genome shotgun (WGS) entry which is preliminary data.</text>
</comment>
<sequence>MQPAALQTVELPPATPPQGMSLSALPTGSMTSRAAFAYRGGRFGDEREFAMTAVLVRHPRGDLLFDTGFGRHLEQHLALQPALMRATANFSKGTPAADQLAAHGFDTGRLAGVVLTHAHWDHVSGLDSLPGVPVWVNAAERDFIAGGGDMTSVARSLDRLEFKLYRFTDRPYLGFAQSLDVWGDGSVVLVPAAGHTPGSMIAFITLPSGARYALLGDLVWQAEGIDLPAERPWISRALADVDASAVRENIARVAAIHRRFPQIRMLPAHDARAMGSLPVFPTAAQ</sequence>
<dbReference type="GO" id="GO:0016787">
    <property type="term" value="F:hydrolase activity"/>
    <property type="evidence" value="ECO:0007669"/>
    <property type="project" value="UniProtKB-KW"/>
</dbReference>
<dbReference type="SMART" id="SM00849">
    <property type="entry name" value="Lactamase_B"/>
    <property type="match status" value="1"/>
</dbReference>
<reference evidence="7 8" key="1">
    <citation type="submission" date="2014-12" db="EMBL/GenBank/DDBJ databases">
        <title>Denitrispirillum autotrophicum gen. nov., sp. nov., Denitrifying, Facultatively Autotrophic Bacteria Isolated from Rice Paddy Soil.</title>
        <authorList>
            <person name="Ishii S."/>
            <person name="Ashida N."/>
            <person name="Ohno H."/>
            <person name="Otsuka S."/>
            <person name="Yokota A."/>
            <person name="Senoo K."/>
        </authorList>
    </citation>
    <scope>NUCLEOTIDE SEQUENCE [LARGE SCALE GENOMIC DNA]</scope>
    <source>
        <strain evidence="7 8">TSA66</strain>
    </source>
</reference>
<keyword evidence="8" id="KW-1185">Reference proteome</keyword>
<gene>
    <name evidence="7" type="ORF">TSA66_11780</name>
</gene>
<evidence type="ECO:0000256" key="2">
    <source>
        <dbReference type="ARBA" id="ARBA00022723"/>
    </source>
</evidence>
<feature type="region of interest" description="Disordered" evidence="5">
    <location>
        <begin position="1"/>
        <end position="26"/>
    </location>
</feature>
<dbReference type="STRING" id="709839.TSA66_11780"/>
<dbReference type="EMBL" id="JWJG01000028">
    <property type="protein sequence ID" value="KIF83666.1"/>
    <property type="molecule type" value="Genomic_DNA"/>
</dbReference>
<evidence type="ECO:0000313" key="8">
    <source>
        <dbReference type="Proteomes" id="UP000031572"/>
    </source>
</evidence>
<keyword evidence="2" id="KW-0479">Metal-binding</keyword>
<evidence type="ECO:0000256" key="3">
    <source>
        <dbReference type="ARBA" id="ARBA00022801"/>
    </source>
</evidence>
<protein>
    <recommendedName>
        <fullName evidence="6">Metallo-beta-lactamase domain-containing protein</fullName>
    </recommendedName>
</protein>
<dbReference type="CDD" id="cd07730">
    <property type="entry name" value="metallo-hydrolase-like_MBL-fold"/>
    <property type="match status" value="1"/>
</dbReference>
<feature type="domain" description="Metallo-beta-lactamase" evidence="6">
    <location>
        <begin position="50"/>
        <end position="269"/>
    </location>
</feature>
<dbReference type="InterPro" id="IPR001279">
    <property type="entry name" value="Metallo-B-lactamas"/>
</dbReference>
<evidence type="ECO:0000313" key="7">
    <source>
        <dbReference type="EMBL" id="KIF83666.1"/>
    </source>
</evidence>
<evidence type="ECO:0000256" key="4">
    <source>
        <dbReference type="ARBA" id="ARBA00022833"/>
    </source>
</evidence>
<accession>A0A0C2C036</accession>
<evidence type="ECO:0000259" key="6">
    <source>
        <dbReference type="SMART" id="SM00849"/>
    </source>
</evidence>
<name>A0A0C2C036_9BURK</name>
<dbReference type="InterPro" id="IPR051013">
    <property type="entry name" value="MBL_superfamily_lactonases"/>
</dbReference>
<evidence type="ECO:0000256" key="5">
    <source>
        <dbReference type="SAM" id="MobiDB-lite"/>
    </source>
</evidence>
<dbReference type="GO" id="GO:0046872">
    <property type="term" value="F:metal ion binding"/>
    <property type="evidence" value="ECO:0007669"/>
    <property type="project" value="UniProtKB-KW"/>
</dbReference>
<keyword evidence="4" id="KW-0862">Zinc</keyword>
<organism evidence="7 8">
    <name type="scientific">Noviherbaspirillum autotrophicum</name>
    <dbReference type="NCBI Taxonomy" id="709839"/>
    <lineage>
        <taxon>Bacteria</taxon>
        <taxon>Pseudomonadati</taxon>
        <taxon>Pseudomonadota</taxon>
        <taxon>Betaproteobacteria</taxon>
        <taxon>Burkholderiales</taxon>
        <taxon>Oxalobacteraceae</taxon>
        <taxon>Noviherbaspirillum</taxon>
    </lineage>
</organism>
<dbReference type="InterPro" id="IPR036866">
    <property type="entry name" value="RibonucZ/Hydroxyglut_hydro"/>
</dbReference>
<dbReference type="AlphaFoldDB" id="A0A0C2C036"/>
<proteinExistence type="inferred from homology"/>
<dbReference type="SUPFAM" id="SSF56281">
    <property type="entry name" value="Metallo-hydrolase/oxidoreductase"/>
    <property type="match status" value="1"/>
</dbReference>
<dbReference type="Gene3D" id="3.60.15.10">
    <property type="entry name" value="Ribonuclease Z/Hydroxyacylglutathione hydrolase-like"/>
    <property type="match status" value="1"/>
</dbReference>
<dbReference type="PANTHER" id="PTHR42978">
    <property type="entry name" value="QUORUM-QUENCHING LACTONASE YTNP-RELATED-RELATED"/>
    <property type="match status" value="1"/>
</dbReference>
<dbReference type="Proteomes" id="UP000031572">
    <property type="component" value="Unassembled WGS sequence"/>
</dbReference>
<evidence type="ECO:0000256" key="1">
    <source>
        <dbReference type="ARBA" id="ARBA00007749"/>
    </source>
</evidence>